<evidence type="ECO:0000259" key="1">
    <source>
        <dbReference type="Pfam" id="PF01973"/>
    </source>
</evidence>
<evidence type="ECO:0000313" key="3">
    <source>
        <dbReference type="Proteomes" id="UP000263012"/>
    </source>
</evidence>
<dbReference type="Pfam" id="PF01973">
    <property type="entry name" value="MptE-like"/>
    <property type="match status" value="1"/>
</dbReference>
<gene>
    <name evidence="2" type="ORF">AArcSl_2952</name>
</gene>
<sequence length="350" mass="40235">MTENKVGDYEDIHSGERVFIVGNGPSLAKTPLKQLQDEYTIATNKIYKIYDSTEWRPDYYLLSSMTDDIKTNDMSNVVGYSTTCFINSKRQEILSEYKGTIPIDVCHPDNDPLIECFDNVSIPNEARSYWSDQLSDYVYLYNSSIYPLYQMAYYMGFEKIILIGCDLGMDIDYLLFEDSGDPIKFLNNNLSDYSGEYPLSIYSEFIRNSDHPIKSILNLAAVEIGNQHLLFASGSNPYSYKRNNRGKYDSTSLLYLHFILESNNKLLSFFNGLYGWFTSHIPRLLSAKDPHFDGYGTSTIMIGEDDRQRRAHLLARDKLMEREAQIYNATIGGELEIHPRIDFESVIDSD</sequence>
<dbReference type="EMBL" id="CP025066">
    <property type="protein sequence ID" value="AUX10563.1"/>
    <property type="molecule type" value="Genomic_DNA"/>
</dbReference>
<name>A0A343TN91_9EURY</name>
<dbReference type="AlphaFoldDB" id="A0A343TN91"/>
<protein>
    <recommendedName>
        <fullName evidence="1">6-hydroxymethylpterin diphosphokinase MptE-like domain-containing protein</fullName>
    </recommendedName>
</protein>
<dbReference type="Proteomes" id="UP000263012">
    <property type="component" value="Chromosome"/>
</dbReference>
<keyword evidence="3" id="KW-1185">Reference proteome</keyword>
<reference evidence="3" key="1">
    <citation type="submission" date="2017-11" db="EMBL/GenBank/DDBJ databases">
        <title>Phenotypic and genomic properties of facultatively anaerobic sulfur-reducing natronoarchaea from hypersaline soda lakes.</title>
        <authorList>
            <person name="Sorokin D.Y."/>
            <person name="Kublanov I.V."/>
            <person name="Roman P."/>
            <person name="Sinninghe Damste J.S."/>
            <person name="Golyshin P.N."/>
            <person name="Rojo D."/>
            <person name="Ciordia S."/>
            <person name="Mena M.D.C."/>
            <person name="Ferrer M."/>
            <person name="Messina E."/>
            <person name="Smedile F."/>
            <person name="La Spada G."/>
            <person name="La Cono V."/>
            <person name="Yakimov M.M."/>
        </authorList>
    </citation>
    <scope>NUCLEOTIDE SEQUENCE [LARGE SCALE GENOMIC DNA]</scope>
    <source>
        <strain evidence="3">AArc-Sl</strain>
    </source>
</reference>
<accession>A0A343TN91</accession>
<organism evidence="2 3">
    <name type="scientific">Halalkaliarchaeum desulfuricum</name>
    <dbReference type="NCBI Taxonomy" id="2055893"/>
    <lineage>
        <taxon>Archaea</taxon>
        <taxon>Methanobacteriati</taxon>
        <taxon>Methanobacteriota</taxon>
        <taxon>Stenosarchaea group</taxon>
        <taxon>Halobacteria</taxon>
        <taxon>Halobacteriales</taxon>
        <taxon>Haloferacaceae</taxon>
        <taxon>Halalkaliarchaeum</taxon>
    </lineage>
</organism>
<dbReference type="GeneID" id="37879309"/>
<dbReference type="Gene3D" id="3.90.1480.10">
    <property type="entry name" value="Alpha-2,3-sialyltransferase"/>
    <property type="match status" value="1"/>
</dbReference>
<evidence type="ECO:0000313" key="2">
    <source>
        <dbReference type="EMBL" id="AUX10563.1"/>
    </source>
</evidence>
<dbReference type="RefSeq" id="WP_119820985.1">
    <property type="nucleotide sequence ID" value="NZ_CP025066.1"/>
</dbReference>
<feature type="domain" description="6-hydroxymethylpterin diphosphokinase MptE-like" evidence="1">
    <location>
        <begin position="9"/>
        <end position="170"/>
    </location>
</feature>
<dbReference type="InterPro" id="IPR002826">
    <property type="entry name" value="MptE-like"/>
</dbReference>
<dbReference type="KEGG" id="hdf:AArcSl_2952"/>
<dbReference type="OrthoDB" id="351230at2157"/>
<proteinExistence type="predicted"/>